<dbReference type="AlphaFoldDB" id="G9WR72"/>
<protein>
    <submittedName>
        <fullName evidence="1">Uncharacterized protein</fullName>
    </submittedName>
</protein>
<proteinExistence type="predicted"/>
<dbReference type="HOGENOM" id="CLU_3186551_0_0_9"/>
<evidence type="ECO:0000313" key="2">
    <source>
        <dbReference type="Proteomes" id="UP000003527"/>
    </source>
</evidence>
<organism evidence="1 2">
    <name type="scientific">Oribacterium asaccharolyticum ACB7</name>
    <dbReference type="NCBI Taxonomy" id="796944"/>
    <lineage>
        <taxon>Bacteria</taxon>
        <taxon>Bacillati</taxon>
        <taxon>Bacillota</taxon>
        <taxon>Clostridia</taxon>
        <taxon>Lachnospirales</taxon>
        <taxon>Lachnospiraceae</taxon>
        <taxon>Oribacterium</taxon>
    </lineage>
</organism>
<accession>G9WR72</accession>
<dbReference type="EMBL" id="AFZD01000002">
    <property type="protein sequence ID" value="EHL14408.1"/>
    <property type="molecule type" value="Genomic_DNA"/>
</dbReference>
<dbReference type="RefSeq" id="WP_009429329.1">
    <property type="nucleotide sequence ID" value="NZ_JH414506.1"/>
</dbReference>
<reference evidence="1 2" key="1">
    <citation type="submission" date="2011-08" db="EMBL/GenBank/DDBJ databases">
        <title>The Genome Sequence of Oribacterium sp. ACB7.</title>
        <authorList>
            <consortium name="The Broad Institute Genome Sequencing Platform"/>
            <person name="Earl A."/>
            <person name="Ward D."/>
            <person name="Feldgarden M."/>
            <person name="Gevers D."/>
            <person name="Sizova M."/>
            <person name="Hazen A."/>
            <person name="Epstein S."/>
            <person name="Young S.K."/>
            <person name="Zeng Q."/>
            <person name="Gargeya S."/>
            <person name="Fitzgerald M."/>
            <person name="Haas B."/>
            <person name="Abouelleil A."/>
            <person name="Alvarado L."/>
            <person name="Arachchi H.M."/>
            <person name="Berlin A."/>
            <person name="Brown A."/>
            <person name="Chapman S.B."/>
            <person name="Chen Z."/>
            <person name="Dunbar C."/>
            <person name="Freedman E."/>
            <person name="Gearin G."/>
            <person name="Gellesch M."/>
            <person name="Goldberg J."/>
            <person name="Griggs A."/>
            <person name="Gujja S."/>
            <person name="Heiman D."/>
            <person name="Howarth C."/>
            <person name="Larson L."/>
            <person name="Lui A."/>
            <person name="MacDonald P.J.P."/>
            <person name="Montmayeur A."/>
            <person name="Murphy C."/>
            <person name="Neiman D."/>
            <person name="Pearson M."/>
            <person name="Priest M."/>
            <person name="Roberts A."/>
            <person name="Saif S."/>
            <person name="Shea T."/>
            <person name="Shenoy N."/>
            <person name="Sisk P."/>
            <person name="Stolte C."/>
            <person name="Sykes S."/>
            <person name="Wortman J."/>
            <person name="Nusbaum C."/>
            <person name="Birren B."/>
        </authorList>
    </citation>
    <scope>NUCLEOTIDE SEQUENCE [LARGE SCALE GENOMIC DNA]</scope>
    <source>
        <strain evidence="1 2">ACB7</strain>
    </source>
</reference>
<dbReference type="Proteomes" id="UP000003527">
    <property type="component" value="Unassembled WGS sequence"/>
</dbReference>
<gene>
    <name evidence="1" type="ORF">HMPREF9624_01588</name>
</gene>
<sequence length="46" mass="5292">MSSEISKQNEKLTEFLKLFQHKLRCILGAKLISIYIHGSVAQNAFR</sequence>
<name>G9WR72_9FIRM</name>
<dbReference type="PATRIC" id="fig|796944.3.peg.87"/>
<evidence type="ECO:0000313" key="1">
    <source>
        <dbReference type="EMBL" id="EHL14408.1"/>
    </source>
</evidence>
<comment type="caution">
    <text evidence="1">The sequence shown here is derived from an EMBL/GenBank/DDBJ whole genome shotgun (WGS) entry which is preliminary data.</text>
</comment>
<keyword evidence="2" id="KW-1185">Reference proteome</keyword>